<dbReference type="PROSITE" id="PS00136">
    <property type="entry name" value="SUBTILASE_ASP"/>
    <property type="match status" value="1"/>
</dbReference>
<dbReference type="STRING" id="765911.Thivi_0614"/>
<sequence>MKTKHQHRIGQLLLSLLGLVLVFSALAGTPLDTMDPAVTTQDWESFIDPLMTTNAPAAELAQRRDGLLEQAFERGAVPVIVRLKAHSNSRPISRTALSESQQRLLDRLGLQDGRDRVGSRVKRFDRAQGLAMQADAIDVQDLLDDPEVLDVFEDKAYSPALIESLPLIGATGNSVFAGYSGQGQVIAILDTGVDKNHPFLAGKVVSEACYSSSYSSQGSTSLCPGGASESTAVNSGLNCNAGIDGCSHGTHVAGIAAGRGANFSGVARDAQLIAIQIYSRFPARECGGARCVMAYTSDIIKGLERVYALRNSYPIAAANLSLGGDVSTTTCDRDPTKPIIDALRGVGIATVIASGNGGYTNAIGAPGCVSTAVTVGSTTKSDEMSSFSNNASFLDLLAPGSVIYSSIIGNGFQTWNGTSMAAPHVAGAWAVLKSARPTATVDAILTALQATGVPINDAGLVKPRIEIADAIDLLNTASKAEGGDSSMPSAIPAAPTINTASHINSSGFTANWSESAGADGYRLDLSTTNNFRRFVNGYRDRDMGDGASARITGLVAGTIYFYRIRAYNASGVSDNAMIRGVITKK</sequence>
<evidence type="ECO:0000256" key="4">
    <source>
        <dbReference type="ARBA" id="ARBA00022825"/>
    </source>
</evidence>
<dbReference type="HOGENOM" id="CLU_466126_0_0_6"/>
<proteinExistence type="inferred from homology"/>
<dbReference type="Proteomes" id="UP000006062">
    <property type="component" value="Chromosome"/>
</dbReference>
<evidence type="ECO:0000256" key="3">
    <source>
        <dbReference type="ARBA" id="ARBA00022801"/>
    </source>
</evidence>
<keyword evidence="9" id="KW-1185">Reference proteome</keyword>
<evidence type="ECO:0000256" key="5">
    <source>
        <dbReference type="PROSITE-ProRule" id="PRU01240"/>
    </source>
</evidence>
<name>I3Y6Q2_THIV6</name>
<feature type="active site" description="Charge relay system" evidence="5">
    <location>
        <position position="419"/>
    </location>
</feature>
<keyword evidence="2 5" id="KW-0645">Protease</keyword>
<dbReference type="InterPro" id="IPR000209">
    <property type="entry name" value="Peptidase_S8/S53_dom"/>
</dbReference>
<dbReference type="PRINTS" id="PR00723">
    <property type="entry name" value="SUBTILISIN"/>
</dbReference>
<reference evidence="8 9" key="1">
    <citation type="submission" date="2012-06" db="EMBL/GenBank/DDBJ databases">
        <title>Complete sequence of Thiocystis violascens DSM 198.</title>
        <authorList>
            <consortium name="US DOE Joint Genome Institute"/>
            <person name="Lucas S."/>
            <person name="Han J."/>
            <person name="Lapidus A."/>
            <person name="Cheng J.-F."/>
            <person name="Goodwin L."/>
            <person name="Pitluck S."/>
            <person name="Peters L."/>
            <person name="Ovchinnikova G."/>
            <person name="Teshima H."/>
            <person name="Detter J.C."/>
            <person name="Han C."/>
            <person name="Tapia R."/>
            <person name="Land M."/>
            <person name="Hauser L."/>
            <person name="Kyrpides N."/>
            <person name="Ivanova N."/>
            <person name="Pagani I."/>
            <person name="Vogl K."/>
            <person name="Liu Z."/>
            <person name="Frigaard N.-U."/>
            <person name="Bryant D."/>
            <person name="Woyke T."/>
        </authorList>
    </citation>
    <scope>NUCLEOTIDE SEQUENCE [LARGE SCALE GENOMIC DNA]</scope>
    <source>
        <strain evidence="9">ATCC 17096 / DSM 198 / 6111</strain>
    </source>
</reference>
<dbReference type="Pfam" id="PF00041">
    <property type="entry name" value="fn3"/>
    <property type="match status" value="1"/>
</dbReference>
<dbReference type="InterPro" id="IPR013783">
    <property type="entry name" value="Ig-like_fold"/>
</dbReference>
<evidence type="ECO:0000256" key="1">
    <source>
        <dbReference type="ARBA" id="ARBA00011073"/>
    </source>
</evidence>
<dbReference type="PANTHER" id="PTHR43806:SF11">
    <property type="entry name" value="CEREVISIN-RELATED"/>
    <property type="match status" value="1"/>
</dbReference>
<comment type="similarity">
    <text evidence="1 5 6">Belongs to the peptidase S8 family.</text>
</comment>
<dbReference type="CDD" id="cd00063">
    <property type="entry name" value="FN3"/>
    <property type="match status" value="1"/>
</dbReference>
<dbReference type="InterPro" id="IPR023827">
    <property type="entry name" value="Peptidase_S8_Asp-AS"/>
</dbReference>
<dbReference type="InterPro" id="IPR050131">
    <property type="entry name" value="Peptidase_S8_subtilisin-like"/>
</dbReference>
<dbReference type="OrthoDB" id="9790784at2"/>
<dbReference type="AlphaFoldDB" id="I3Y6Q2"/>
<evidence type="ECO:0000313" key="8">
    <source>
        <dbReference type="EMBL" id="AFL72670.1"/>
    </source>
</evidence>
<feature type="domain" description="Fibronectin type-III" evidence="7">
    <location>
        <begin position="494"/>
        <end position="585"/>
    </location>
</feature>
<evidence type="ECO:0000313" key="9">
    <source>
        <dbReference type="Proteomes" id="UP000006062"/>
    </source>
</evidence>
<dbReference type="Gene3D" id="3.40.50.200">
    <property type="entry name" value="Peptidase S8/S53 domain"/>
    <property type="match status" value="1"/>
</dbReference>
<keyword evidence="3 5" id="KW-0378">Hydrolase</keyword>
<dbReference type="PROSITE" id="PS51892">
    <property type="entry name" value="SUBTILASE"/>
    <property type="match status" value="1"/>
</dbReference>
<dbReference type="Pfam" id="PF00082">
    <property type="entry name" value="Peptidase_S8"/>
    <property type="match status" value="1"/>
</dbReference>
<dbReference type="EMBL" id="CP003154">
    <property type="protein sequence ID" value="AFL72670.1"/>
    <property type="molecule type" value="Genomic_DNA"/>
</dbReference>
<dbReference type="SUPFAM" id="SSF49265">
    <property type="entry name" value="Fibronectin type III"/>
    <property type="match status" value="1"/>
</dbReference>
<dbReference type="RefSeq" id="WP_014777166.1">
    <property type="nucleotide sequence ID" value="NC_018012.1"/>
</dbReference>
<dbReference type="Gene3D" id="2.60.40.10">
    <property type="entry name" value="Immunoglobulins"/>
    <property type="match status" value="1"/>
</dbReference>
<dbReference type="SMART" id="SM00060">
    <property type="entry name" value="FN3"/>
    <property type="match status" value="1"/>
</dbReference>
<dbReference type="PROSITE" id="PS00138">
    <property type="entry name" value="SUBTILASE_SER"/>
    <property type="match status" value="1"/>
</dbReference>
<dbReference type="InterPro" id="IPR015500">
    <property type="entry name" value="Peptidase_S8_subtilisin-rel"/>
</dbReference>
<feature type="active site" description="Charge relay system" evidence="5">
    <location>
        <position position="248"/>
    </location>
</feature>
<dbReference type="PROSITE" id="PS00137">
    <property type="entry name" value="SUBTILASE_HIS"/>
    <property type="match status" value="1"/>
</dbReference>
<accession>I3Y6Q2</accession>
<dbReference type="InterPro" id="IPR036116">
    <property type="entry name" value="FN3_sf"/>
</dbReference>
<evidence type="ECO:0000256" key="2">
    <source>
        <dbReference type="ARBA" id="ARBA00022670"/>
    </source>
</evidence>
<dbReference type="InterPro" id="IPR022398">
    <property type="entry name" value="Peptidase_S8_His-AS"/>
</dbReference>
<gene>
    <name evidence="8" type="ordered locus">Thivi_0614</name>
</gene>
<organism evidence="8 9">
    <name type="scientific">Thiocystis violascens (strain ATCC 17096 / DSM 198 / 6111)</name>
    <name type="common">Chromatium violascens</name>
    <dbReference type="NCBI Taxonomy" id="765911"/>
    <lineage>
        <taxon>Bacteria</taxon>
        <taxon>Pseudomonadati</taxon>
        <taxon>Pseudomonadota</taxon>
        <taxon>Gammaproteobacteria</taxon>
        <taxon>Chromatiales</taxon>
        <taxon>Chromatiaceae</taxon>
        <taxon>Thiocystis</taxon>
    </lineage>
</organism>
<dbReference type="GO" id="GO:0006508">
    <property type="term" value="P:proteolysis"/>
    <property type="evidence" value="ECO:0007669"/>
    <property type="project" value="UniProtKB-KW"/>
</dbReference>
<evidence type="ECO:0000259" key="7">
    <source>
        <dbReference type="PROSITE" id="PS50853"/>
    </source>
</evidence>
<dbReference type="SUPFAM" id="SSF52743">
    <property type="entry name" value="Subtilisin-like"/>
    <property type="match status" value="1"/>
</dbReference>
<dbReference type="PROSITE" id="PS50853">
    <property type="entry name" value="FN3"/>
    <property type="match status" value="1"/>
</dbReference>
<protein>
    <submittedName>
        <fullName evidence="8">Subtilisin-like serine protease</fullName>
    </submittedName>
</protein>
<evidence type="ECO:0000256" key="6">
    <source>
        <dbReference type="RuleBase" id="RU003355"/>
    </source>
</evidence>
<dbReference type="InterPro" id="IPR003961">
    <property type="entry name" value="FN3_dom"/>
</dbReference>
<dbReference type="GO" id="GO:0004252">
    <property type="term" value="F:serine-type endopeptidase activity"/>
    <property type="evidence" value="ECO:0007669"/>
    <property type="project" value="UniProtKB-UniRule"/>
</dbReference>
<dbReference type="InterPro" id="IPR023828">
    <property type="entry name" value="Peptidase_S8_Ser-AS"/>
</dbReference>
<dbReference type="PANTHER" id="PTHR43806">
    <property type="entry name" value="PEPTIDASE S8"/>
    <property type="match status" value="1"/>
</dbReference>
<dbReference type="InterPro" id="IPR036852">
    <property type="entry name" value="Peptidase_S8/S53_dom_sf"/>
</dbReference>
<keyword evidence="4 5" id="KW-0720">Serine protease</keyword>
<feature type="active site" description="Charge relay system" evidence="5">
    <location>
        <position position="190"/>
    </location>
</feature>
<dbReference type="KEGG" id="tvi:Thivi_0614"/>
<dbReference type="eggNOG" id="COG1404">
    <property type="taxonomic scope" value="Bacteria"/>
</dbReference>